<dbReference type="GeneID" id="54559630"/>
<name>A0A6A6CIM1_ZASCE</name>
<evidence type="ECO:0000313" key="3">
    <source>
        <dbReference type="Proteomes" id="UP000799537"/>
    </source>
</evidence>
<organism evidence="2 3">
    <name type="scientific">Zasmidium cellare ATCC 36951</name>
    <dbReference type="NCBI Taxonomy" id="1080233"/>
    <lineage>
        <taxon>Eukaryota</taxon>
        <taxon>Fungi</taxon>
        <taxon>Dikarya</taxon>
        <taxon>Ascomycota</taxon>
        <taxon>Pezizomycotina</taxon>
        <taxon>Dothideomycetes</taxon>
        <taxon>Dothideomycetidae</taxon>
        <taxon>Mycosphaerellales</taxon>
        <taxon>Mycosphaerellaceae</taxon>
        <taxon>Zasmidium</taxon>
    </lineage>
</organism>
<proteinExistence type="predicted"/>
<feature type="region of interest" description="Disordered" evidence="1">
    <location>
        <begin position="1"/>
        <end position="54"/>
    </location>
</feature>
<gene>
    <name evidence="2" type="ORF">M409DRAFT_22499</name>
</gene>
<dbReference type="EMBL" id="ML993594">
    <property type="protein sequence ID" value="KAF2167064.1"/>
    <property type="molecule type" value="Genomic_DNA"/>
</dbReference>
<reference evidence="2" key="1">
    <citation type="journal article" date="2020" name="Stud. Mycol.">
        <title>101 Dothideomycetes genomes: a test case for predicting lifestyles and emergence of pathogens.</title>
        <authorList>
            <person name="Haridas S."/>
            <person name="Albert R."/>
            <person name="Binder M."/>
            <person name="Bloem J."/>
            <person name="Labutti K."/>
            <person name="Salamov A."/>
            <person name="Andreopoulos B."/>
            <person name="Baker S."/>
            <person name="Barry K."/>
            <person name="Bills G."/>
            <person name="Bluhm B."/>
            <person name="Cannon C."/>
            <person name="Castanera R."/>
            <person name="Culley D."/>
            <person name="Daum C."/>
            <person name="Ezra D."/>
            <person name="Gonzalez J."/>
            <person name="Henrissat B."/>
            <person name="Kuo A."/>
            <person name="Liang C."/>
            <person name="Lipzen A."/>
            <person name="Lutzoni F."/>
            <person name="Magnuson J."/>
            <person name="Mondo S."/>
            <person name="Nolan M."/>
            <person name="Ohm R."/>
            <person name="Pangilinan J."/>
            <person name="Park H.-J."/>
            <person name="Ramirez L."/>
            <person name="Alfaro M."/>
            <person name="Sun H."/>
            <person name="Tritt A."/>
            <person name="Yoshinaga Y."/>
            <person name="Zwiers L.-H."/>
            <person name="Turgeon B."/>
            <person name="Goodwin S."/>
            <person name="Spatafora J."/>
            <person name="Crous P."/>
            <person name="Grigoriev I."/>
        </authorList>
    </citation>
    <scope>NUCLEOTIDE SEQUENCE</scope>
    <source>
        <strain evidence="2">ATCC 36951</strain>
    </source>
</reference>
<dbReference type="Proteomes" id="UP000799537">
    <property type="component" value="Unassembled WGS sequence"/>
</dbReference>
<evidence type="ECO:0000256" key="1">
    <source>
        <dbReference type="SAM" id="MobiDB-lite"/>
    </source>
</evidence>
<accession>A0A6A6CIM1</accession>
<evidence type="ECO:0000313" key="2">
    <source>
        <dbReference type="EMBL" id="KAF2167064.1"/>
    </source>
</evidence>
<keyword evidence="3" id="KW-1185">Reference proteome</keyword>
<feature type="compositionally biased region" description="Basic residues" evidence="1">
    <location>
        <begin position="31"/>
        <end position="42"/>
    </location>
</feature>
<dbReference type="RefSeq" id="XP_033667953.1">
    <property type="nucleotide sequence ID" value="XM_033806358.1"/>
</dbReference>
<feature type="compositionally biased region" description="Low complexity" evidence="1">
    <location>
        <begin position="1"/>
        <end position="30"/>
    </location>
</feature>
<dbReference type="AlphaFoldDB" id="A0A6A6CIM1"/>
<sequence length="106" mass="12294">MPKPLTTLLTHLHLLKPSPSRPNSSSSSTTTRRKDRKDRKAAKLAQRDHERTTEGLLRIALKRHDSVNSFTARDPSVYYRRREDHEGWVRHEAGGKRLGRGWREGE</sequence>
<protein>
    <submittedName>
        <fullName evidence="2">Uncharacterized protein</fullName>
    </submittedName>
</protein>
<dbReference type="OrthoDB" id="3874921at2759"/>